<evidence type="ECO:0000256" key="1">
    <source>
        <dbReference type="SAM" id="MobiDB-lite"/>
    </source>
</evidence>
<evidence type="ECO:0000313" key="3">
    <source>
        <dbReference type="Proteomes" id="UP000636479"/>
    </source>
</evidence>
<dbReference type="RefSeq" id="XP_037216041.1">
    <property type="nucleotide sequence ID" value="XM_037366647.1"/>
</dbReference>
<feature type="region of interest" description="Disordered" evidence="1">
    <location>
        <begin position="309"/>
        <end position="331"/>
    </location>
</feature>
<dbReference type="EMBL" id="JACAZF010000009">
    <property type="protein sequence ID" value="KAF7294678.1"/>
    <property type="molecule type" value="Genomic_DNA"/>
</dbReference>
<dbReference type="AlphaFoldDB" id="A0A8H6VYA6"/>
<sequence>MTHPKPTDAEMTEAIVKWQKVMVDLPKDTQIGTPGTQCEIKNIFIRDVADGALFKAMARTAKGGAEEAIFTVVGVITDKSLPPVSWDNAKHAASGTLTQSVTIAGYDTDAFTKAIGLARKVQELFHDKVDDAPIVSFTGLANSEEYGLTLTADTRYFTRSTKNIPEDARVRPEHHVDPRGILAERESDKLAICADNIVAYLQLNDQEVVLRDPTAFKFKDVVEVGFTLHTYRTFSPDLGPRYKCKVVLRSLIHLDAMFSKRIAAAKRLELKRRIDEETNKSAEDKRWKRMRKNANPIAMRFAGKGKAKAIEFDSETDEEQSVTRMEELRVQ</sequence>
<organism evidence="2 3">
    <name type="scientific">Mycena indigotica</name>
    <dbReference type="NCBI Taxonomy" id="2126181"/>
    <lineage>
        <taxon>Eukaryota</taxon>
        <taxon>Fungi</taxon>
        <taxon>Dikarya</taxon>
        <taxon>Basidiomycota</taxon>
        <taxon>Agaricomycotina</taxon>
        <taxon>Agaricomycetes</taxon>
        <taxon>Agaricomycetidae</taxon>
        <taxon>Agaricales</taxon>
        <taxon>Marasmiineae</taxon>
        <taxon>Mycenaceae</taxon>
        <taxon>Mycena</taxon>
    </lineage>
</organism>
<accession>A0A8H6VYA6</accession>
<keyword evidence="3" id="KW-1185">Reference proteome</keyword>
<proteinExistence type="predicted"/>
<comment type="caution">
    <text evidence="2">The sequence shown here is derived from an EMBL/GenBank/DDBJ whole genome shotgun (WGS) entry which is preliminary data.</text>
</comment>
<gene>
    <name evidence="2" type="ORF">MIND_01004800</name>
</gene>
<dbReference type="Proteomes" id="UP000636479">
    <property type="component" value="Unassembled WGS sequence"/>
</dbReference>
<dbReference type="OrthoDB" id="3269456at2759"/>
<evidence type="ECO:0000313" key="2">
    <source>
        <dbReference type="EMBL" id="KAF7294678.1"/>
    </source>
</evidence>
<name>A0A8H6VYA6_9AGAR</name>
<protein>
    <submittedName>
        <fullName evidence="2">Uncharacterized protein</fullName>
    </submittedName>
</protein>
<dbReference type="GeneID" id="59349163"/>
<reference evidence="2" key="1">
    <citation type="submission" date="2020-05" db="EMBL/GenBank/DDBJ databases">
        <title>Mycena genomes resolve the evolution of fungal bioluminescence.</title>
        <authorList>
            <person name="Tsai I.J."/>
        </authorList>
    </citation>
    <scope>NUCLEOTIDE SEQUENCE</scope>
    <source>
        <strain evidence="2">171206Taipei</strain>
    </source>
</reference>